<evidence type="ECO:0000313" key="2">
    <source>
        <dbReference type="EMBL" id="MFC4032890.1"/>
    </source>
</evidence>
<dbReference type="Proteomes" id="UP001595765">
    <property type="component" value="Unassembled WGS sequence"/>
</dbReference>
<accession>A0ABV8HQ37</accession>
<reference evidence="3" key="1">
    <citation type="journal article" date="2019" name="Int. J. Syst. Evol. Microbiol.">
        <title>The Global Catalogue of Microorganisms (GCM) 10K type strain sequencing project: providing services to taxonomists for standard genome sequencing and annotation.</title>
        <authorList>
            <consortium name="The Broad Institute Genomics Platform"/>
            <consortium name="The Broad Institute Genome Sequencing Center for Infectious Disease"/>
            <person name="Wu L."/>
            <person name="Ma J."/>
        </authorList>
    </citation>
    <scope>NUCLEOTIDE SEQUENCE [LARGE SCALE GENOMIC DNA]</scope>
    <source>
        <strain evidence="3">CGMCC 4.7237</strain>
    </source>
</reference>
<feature type="domain" description="DUF397" evidence="1">
    <location>
        <begin position="5"/>
        <end position="24"/>
    </location>
</feature>
<dbReference type="Pfam" id="PF04149">
    <property type="entry name" value="DUF397"/>
    <property type="match status" value="2"/>
</dbReference>
<evidence type="ECO:0000259" key="1">
    <source>
        <dbReference type="Pfam" id="PF04149"/>
    </source>
</evidence>
<organism evidence="2 3">
    <name type="scientific">Streptomyces polygonati</name>
    <dbReference type="NCBI Taxonomy" id="1617087"/>
    <lineage>
        <taxon>Bacteria</taxon>
        <taxon>Bacillati</taxon>
        <taxon>Actinomycetota</taxon>
        <taxon>Actinomycetes</taxon>
        <taxon>Kitasatosporales</taxon>
        <taxon>Streptomycetaceae</taxon>
        <taxon>Streptomyces</taxon>
    </lineage>
</organism>
<keyword evidence="3" id="KW-1185">Reference proteome</keyword>
<dbReference type="InterPro" id="IPR007278">
    <property type="entry name" value="DUF397"/>
</dbReference>
<feature type="domain" description="DUF397" evidence="1">
    <location>
        <begin position="26"/>
        <end position="77"/>
    </location>
</feature>
<proteinExistence type="predicted"/>
<protein>
    <submittedName>
        <fullName evidence="2">DUF397 domain-containing protein</fullName>
    </submittedName>
</protein>
<comment type="caution">
    <text evidence="2">The sequence shown here is derived from an EMBL/GenBank/DDBJ whole genome shotgun (WGS) entry which is preliminary data.</text>
</comment>
<dbReference type="EMBL" id="JBHSBB010000010">
    <property type="protein sequence ID" value="MFC4032890.1"/>
    <property type="molecule type" value="Genomic_DNA"/>
</dbReference>
<sequence length="84" mass="8792">MSTELAWFKSSHSGTEGGNCIEVATSWRKSSHSDSAGGACIEVAASPTTVHVRDSKDTSGPQLAFDADAWADFVAYAAAQDLRA</sequence>
<dbReference type="RefSeq" id="WP_386429976.1">
    <property type="nucleotide sequence ID" value="NZ_JBHSBB010000010.1"/>
</dbReference>
<evidence type="ECO:0000313" key="3">
    <source>
        <dbReference type="Proteomes" id="UP001595765"/>
    </source>
</evidence>
<name>A0ABV8HQ37_9ACTN</name>
<gene>
    <name evidence="2" type="ORF">ACFO3J_15530</name>
</gene>